<feature type="domain" description="MTHFR SAM-binding regulatory" evidence="1">
    <location>
        <begin position="1"/>
        <end position="62"/>
    </location>
</feature>
<dbReference type="Proteomes" id="UP000681967">
    <property type="component" value="Unassembled WGS sequence"/>
</dbReference>
<dbReference type="GO" id="GO:0035999">
    <property type="term" value="P:tetrahydrofolate interconversion"/>
    <property type="evidence" value="ECO:0007669"/>
    <property type="project" value="TreeGrafter"/>
</dbReference>
<dbReference type="GO" id="GO:0004489">
    <property type="term" value="F:methylenetetrahydrofolate reductase [NAD(P)H] activity"/>
    <property type="evidence" value="ECO:0007669"/>
    <property type="project" value="TreeGrafter"/>
</dbReference>
<sequence>MIWKDEAFSLWTERWGKLYEPESRSHAIIEEIANTYFLVNLVDNDYPQDSCLWAILDSMFEYQKLPKKNIES</sequence>
<dbReference type="EMBL" id="CAJOBH010260847">
    <property type="protein sequence ID" value="CAF5155141.1"/>
    <property type="molecule type" value="Genomic_DNA"/>
</dbReference>
<dbReference type="Pfam" id="PF21895">
    <property type="entry name" value="MTHFR_C"/>
    <property type="match status" value="1"/>
</dbReference>
<comment type="caution">
    <text evidence="2">The sequence shown here is derived from an EMBL/GenBank/DDBJ whole genome shotgun (WGS) entry which is preliminary data.</text>
</comment>
<dbReference type="AlphaFoldDB" id="A0A8S3GDU3"/>
<reference evidence="2" key="1">
    <citation type="submission" date="2021-02" db="EMBL/GenBank/DDBJ databases">
        <authorList>
            <person name="Nowell W R."/>
        </authorList>
    </citation>
    <scope>NUCLEOTIDE SEQUENCE</scope>
</reference>
<evidence type="ECO:0000313" key="3">
    <source>
        <dbReference type="Proteomes" id="UP000681967"/>
    </source>
</evidence>
<evidence type="ECO:0000259" key="1">
    <source>
        <dbReference type="Pfam" id="PF21895"/>
    </source>
</evidence>
<dbReference type="PANTHER" id="PTHR45754">
    <property type="entry name" value="METHYLENETETRAHYDROFOLATE REDUCTASE"/>
    <property type="match status" value="1"/>
</dbReference>
<dbReference type="GO" id="GO:0009086">
    <property type="term" value="P:methionine biosynthetic process"/>
    <property type="evidence" value="ECO:0007669"/>
    <property type="project" value="TreeGrafter"/>
</dbReference>
<proteinExistence type="predicted"/>
<dbReference type="GO" id="GO:0071949">
    <property type="term" value="F:FAD binding"/>
    <property type="evidence" value="ECO:0007669"/>
    <property type="project" value="TreeGrafter"/>
</dbReference>
<evidence type="ECO:0000313" key="2">
    <source>
        <dbReference type="EMBL" id="CAF5155141.1"/>
    </source>
</evidence>
<organism evidence="2 3">
    <name type="scientific">Rotaria magnacalcarata</name>
    <dbReference type="NCBI Taxonomy" id="392030"/>
    <lineage>
        <taxon>Eukaryota</taxon>
        <taxon>Metazoa</taxon>
        <taxon>Spiralia</taxon>
        <taxon>Gnathifera</taxon>
        <taxon>Rotifera</taxon>
        <taxon>Eurotatoria</taxon>
        <taxon>Bdelloidea</taxon>
        <taxon>Philodinida</taxon>
        <taxon>Philodinidae</taxon>
        <taxon>Rotaria</taxon>
    </lineage>
</organism>
<name>A0A8S3GDU3_9BILA</name>
<dbReference type="PANTHER" id="PTHR45754:SF3">
    <property type="entry name" value="METHYLENETETRAHYDROFOLATE REDUCTASE (NADPH)"/>
    <property type="match status" value="1"/>
</dbReference>
<accession>A0A8S3GDU3</accession>
<gene>
    <name evidence="2" type="ORF">BYL167_LOCUS73226</name>
</gene>
<dbReference type="InterPro" id="IPR053806">
    <property type="entry name" value="MTHFR_C"/>
</dbReference>
<protein>
    <recommendedName>
        <fullName evidence="1">MTHFR SAM-binding regulatory domain-containing protein</fullName>
    </recommendedName>
</protein>
<dbReference type="GO" id="GO:0005829">
    <property type="term" value="C:cytosol"/>
    <property type="evidence" value="ECO:0007669"/>
    <property type="project" value="TreeGrafter"/>
</dbReference>